<dbReference type="EMBL" id="JAEAGR010000007">
    <property type="protein sequence ID" value="MBH1940897.1"/>
    <property type="molecule type" value="Genomic_DNA"/>
</dbReference>
<dbReference type="Pfam" id="PF13671">
    <property type="entry name" value="AAA_33"/>
    <property type="match status" value="1"/>
</dbReference>
<name>A0A8J7HCF1_9FIRM</name>
<dbReference type="Proteomes" id="UP000623269">
    <property type="component" value="Unassembled WGS sequence"/>
</dbReference>
<gene>
    <name evidence="1" type="ORF">I5677_08345</name>
</gene>
<evidence type="ECO:0000313" key="1">
    <source>
        <dbReference type="EMBL" id="MBH1940897.1"/>
    </source>
</evidence>
<accession>A0A8J7HCF1</accession>
<organism evidence="1 2">
    <name type="scientific">Mobilitalea sibirica</name>
    <dbReference type="NCBI Taxonomy" id="1462919"/>
    <lineage>
        <taxon>Bacteria</taxon>
        <taxon>Bacillati</taxon>
        <taxon>Bacillota</taxon>
        <taxon>Clostridia</taxon>
        <taxon>Lachnospirales</taxon>
        <taxon>Lachnospiraceae</taxon>
        <taxon>Mobilitalea</taxon>
    </lineage>
</organism>
<comment type="caution">
    <text evidence="1">The sequence shown here is derived from an EMBL/GenBank/DDBJ whole genome shotgun (WGS) entry which is preliminary data.</text>
</comment>
<dbReference type="SUPFAM" id="SSF52540">
    <property type="entry name" value="P-loop containing nucleoside triphosphate hydrolases"/>
    <property type="match status" value="1"/>
</dbReference>
<proteinExistence type="predicted"/>
<reference evidence="1" key="1">
    <citation type="submission" date="2020-12" db="EMBL/GenBank/DDBJ databases">
        <title>M. sibirica DSM 26468T genome.</title>
        <authorList>
            <person name="Thieme N."/>
            <person name="Rettenmaier R."/>
            <person name="Zverlov V."/>
            <person name="Liebl W."/>
        </authorList>
    </citation>
    <scope>NUCLEOTIDE SEQUENCE</scope>
    <source>
        <strain evidence="1">DSM 26468</strain>
    </source>
</reference>
<dbReference type="InterPro" id="IPR027417">
    <property type="entry name" value="P-loop_NTPase"/>
</dbReference>
<evidence type="ECO:0000313" key="2">
    <source>
        <dbReference type="Proteomes" id="UP000623269"/>
    </source>
</evidence>
<dbReference type="RefSeq" id="WP_197661122.1">
    <property type="nucleotide sequence ID" value="NZ_JAEAGR010000007.1"/>
</dbReference>
<dbReference type="AlphaFoldDB" id="A0A8J7HCF1"/>
<keyword evidence="2" id="KW-1185">Reference proteome</keyword>
<sequence length="176" mass="20317">MSIKLHNEEKPIILIVTGPCGSGKTTITDIIASTGKFIRISGDEIKDEHFPEIERITDYPEALEKVYIEMFQKTKENFELGKNVVIDYIILGQKRIDEYKKAFQNNLVIKVLFSSKEVIIERDKTRECWTAGEDCVNDLYDAFYKLQGYIGIDNYIDSSEETPEETYSKYFADLVC</sequence>
<protein>
    <submittedName>
        <fullName evidence="1">AAA family ATPase</fullName>
    </submittedName>
</protein>
<dbReference type="Gene3D" id="3.40.50.300">
    <property type="entry name" value="P-loop containing nucleotide triphosphate hydrolases"/>
    <property type="match status" value="1"/>
</dbReference>